<dbReference type="RefSeq" id="WP_184618645.1">
    <property type="nucleotide sequence ID" value="NZ_JACHEX010000001.1"/>
</dbReference>
<keyword evidence="2" id="KW-1185">Reference proteome</keyword>
<sequence length="166" mass="19832">MYQARCKVCNSTHREEIEERYQNGMSASAISRWLEESFNEKISHVAIKNHMSKHFNVKEVVQKEYIKKKSDNPEKRMKKFVEEELDEIEELDSIMRESKELRKIAFERIKEATRPRSVEVWNSTWSNASREAIRAMKMKMEKLGTTAKDDLVKLLKEMWEDENVEE</sequence>
<comment type="caution">
    <text evidence="1">The sequence shown here is derived from an EMBL/GenBank/DDBJ whole genome shotgun (WGS) entry which is preliminary data.</text>
</comment>
<gene>
    <name evidence="1" type="ORF">HNP65_000319</name>
</gene>
<reference evidence="1 2" key="1">
    <citation type="submission" date="2020-08" db="EMBL/GenBank/DDBJ databases">
        <title>Genomic Encyclopedia of Type Strains, Phase IV (KMG-IV): sequencing the most valuable type-strain genomes for metagenomic binning, comparative biology and taxonomic classification.</title>
        <authorList>
            <person name="Goeker M."/>
        </authorList>
    </citation>
    <scope>NUCLEOTIDE SEQUENCE [LARGE SCALE GENOMIC DNA]</scope>
    <source>
        <strain evidence="1 2">DSM 13481</strain>
    </source>
</reference>
<dbReference type="EMBL" id="JACHEX010000001">
    <property type="protein sequence ID" value="MBB6061897.1"/>
    <property type="molecule type" value="Genomic_DNA"/>
</dbReference>
<dbReference type="Proteomes" id="UP000555828">
    <property type="component" value="Unassembled WGS sequence"/>
</dbReference>
<name>A0A841GHR1_9BACT</name>
<evidence type="ECO:0000313" key="1">
    <source>
        <dbReference type="EMBL" id="MBB6061897.1"/>
    </source>
</evidence>
<protein>
    <submittedName>
        <fullName evidence="1">Uncharacterized protein</fullName>
    </submittedName>
</protein>
<organism evidence="1 2">
    <name type="scientific">Thermosipho japonicus</name>
    <dbReference type="NCBI Taxonomy" id="90323"/>
    <lineage>
        <taxon>Bacteria</taxon>
        <taxon>Thermotogati</taxon>
        <taxon>Thermotogota</taxon>
        <taxon>Thermotogae</taxon>
        <taxon>Thermotogales</taxon>
        <taxon>Fervidobacteriaceae</taxon>
        <taxon>Thermosipho</taxon>
    </lineage>
</organism>
<proteinExistence type="predicted"/>
<evidence type="ECO:0000313" key="2">
    <source>
        <dbReference type="Proteomes" id="UP000555828"/>
    </source>
</evidence>
<dbReference type="AlphaFoldDB" id="A0A841GHR1"/>
<accession>A0A841GHR1</accession>